<feature type="transmembrane region" description="Helical" evidence="1">
    <location>
        <begin position="21"/>
        <end position="47"/>
    </location>
</feature>
<evidence type="ECO:0000256" key="1">
    <source>
        <dbReference type="SAM" id="Phobius"/>
    </source>
</evidence>
<dbReference type="AlphaFoldDB" id="A0A3R9EPK5"/>
<keyword evidence="1" id="KW-0812">Transmembrane</keyword>
<dbReference type="EMBL" id="RSEC01000053">
    <property type="protein sequence ID" value="RSD15437.1"/>
    <property type="molecule type" value="Genomic_DNA"/>
</dbReference>
<sequence length="291" mass="30991">MEQHCVRRGSRRRRVFGRAAGRWRVVVRVLLGVALVVVLVLGLVWVFQRRLIYLPDAGPVPAAASVLPGGEDVRLRTADGLELGAWYVRPRDREPSATVLVAGGNGGNRAGRAPLAAKLAEAGLAVLLLDYRGYGGNPGDPSEAGLALDVRAAHRFLVGERQVRPERLLYFGESLGCAVVTELATAYPPAGLLLRSPFTDLAAVGAEVYPYLPVRLLLRDRFPVEEQVARVRVPTAVVLGGADSIVPPSQSRAVAAAASARLVEIPGAGHNDPVLLDGPELIEAVRALVPR</sequence>
<dbReference type="SUPFAM" id="SSF53474">
    <property type="entry name" value="alpha/beta-Hydrolases"/>
    <property type="match status" value="1"/>
</dbReference>
<reference evidence="3 4" key="1">
    <citation type="submission" date="2018-12" db="EMBL/GenBank/DDBJ databases">
        <title>Amycolatopsis eburnea sp. nov. actinomycete associate with arbuscular mycorrhiza fungal spore.</title>
        <authorList>
            <person name="Lumyong S."/>
            <person name="Chaiya L."/>
        </authorList>
    </citation>
    <scope>NUCLEOTIDE SEQUENCE [LARGE SCALE GENOMIC DNA]</scope>
    <source>
        <strain evidence="3 4">GLM-1</strain>
    </source>
</reference>
<dbReference type="InterPro" id="IPR022742">
    <property type="entry name" value="Hydrolase_4"/>
</dbReference>
<keyword evidence="1" id="KW-0472">Membrane</keyword>
<evidence type="ECO:0000313" key="4">
    <source>
        <dbReference type="Proteomes" id="UP000267081"/>
    </source>
</evidence>
<comment type="caution">
    <text evidence="3">The sequence shown here is derived from an EMBL/GenBank/DDBJ whole genome shotgun (WGS) entry which is preliminary data.</text>
</comment>
<dbReference type="InterPro" id="IPR029058">
    <property type="entry name" value="AB_hydrolase_fold"/>
</dbReference>
<evidence type="ECO:0000259" key="2">
    <source>
        <dbReference type="Pfam" id="PF12146"/>
    </source>
</evidence>
<gene>
    <name evidence="3" type="ORF">EIY87_24000</name>
</gene>
<dbReference type="Pfam" id="PF12146">
    <property type="entry name" value="Hydrolase_4"/>
    <property type="match status" value="1"/>
</dbReference>
<dbReference type="Gene3D" id="3.40.50.1820">
    <property type="entry name" value="alpha/beta hydrolase"/>
    <property type="match status" value="1"/>
</dbReference>
<keyword evidence="4" id="KW-1185">Reference proteome</keyword>
<accession>A0A3R9EPK5</accession>
<organism evidence="3 4">
    <name type="scientific">Amycolatopsis eburnea</name>
    <dbReference type="NCBI Taxonomy" id="2267691"/>
    <lineage>
        <taxon>Bacteria</taxon>
        <taxon>Bacillati</taxon>
        <taxon>Actinomycetota</taxon>
        <taxon>Actinomycetes</taxon>
        <taxon>Pseudonocardiales</taxon>
        <taxon>Pseudonocardiaceae</taxon>
        <taxon>Amycolatopsis</taxon>
    </lineage>
</organism>
<proteinExistence type="predicted"/>
<dbReference type="OrthoDB" id="9777090at2"/>
<dbReference type="Proteomes" id="UP000267081">
    <property type="component" value="Unassembled WGS sequence"/>
</dbReference>
<evidence type="ECO:0000313" key="3">
    <source>
        <dbReference type="EMBL" id="RSD15437.1"/>
    </source>
</evidence>
<protein>
    <submittedName>
        <fullName evidence="3">Alpha/beta hydrolase</fullName>
    </submittedName>
</protein>
<name>A0A3R9EPK5_9PSEU</name>
<dbReference type="GO" id="GO:0016787">
    <property type="term" value="F:hydrolase activity"/>
    <property type="evidence" value="ECO:0007669"/>
    <property type="project" value="UniProtKB-KW"/>
</dbReference>
<keyword evidence="3" id="KW-0378">Hydrolase</keyword>
<dbReference type="PANTHER" id="PTHR12277">
    <property type="entry name" value="ALPHA/BETA HYDROLASE DOMAIN-CONTAINING PROTEIN"/>
    <property type="match status" value="1"/>
</dbReference>
<dbReference type="PANTHER" id="PTHR12277:SF79">
    <property type="entry name" value="XAA-PRO DIPEPTIDYL-PEPTIDASE-RELATED"/>
    <property type="match status" value="1"/>
</dbReference>
<feature type="domain" description="Serine aminopeptidase S33" evidence="2">
    <location>
        <begin position="94"/>
        <end position="202"/>
    </location>
</feature>
<keyword evidence="1" id="KW-1133">Transmembrane helix</keyword>